<gene>
    <name evidence="2" type="ORF">NQZ67_08095</name>
</gene>
<keyword evidence="1" id="KW-0446">Lipid-binding</keyword>
<evidence type="ECO:0000313" key="2">
    <source>
        <dbReference type="EMBL" id="MCR2803841.1"/>
    </source>
</evidence>
<accession>A0A9X2S896</accession>
<dbReference type="RefSeq" id="WP_257444441.1">
    <property type="nucleotide sequence ID" value="NZ_JANIPJ010000004.1"/>
</dbReference>
<dbReference type="PANTHER" id="PTHR33434:SF2">
    <property type="entry name" value="FATTY ACID-BINDING PROTEIN TM_1468"/>
    <property type="match status" value="1"/>
</dbReference>
<name>A0A9X2S896_9BACL</name>
<sequence>MLTNIRLFADSVSDLPQEWIRKYGITIVPLYIIFGEQSFRDGVDIATEDIYRRVDDTGVLPRTAAPSPNDFMKAFHEATANGDSVLYISMSAEVSSTYQNARIAMEEMPEGKVTIVDSTHLSASYAMLVIMAARMLEQGVSIADTVAAIEERRDRVEIDILIDRLDYLHKGGRVSSIQSMIGSMLQIRPVLGIKRGLIVSTKKYRGKTQKALENVMQNVVENIQHIDLNLIVIAQTVAEKAAEFMRSYLLEHTSVKEIIVIEGGCTICSHTGPKTVAISYMRK</sequence>
<keyword evidence="3" id="KW-1185">Reference proteome</keyword>
<protein>
    <submittedName>
        <fullName evidence="2">DegV family protein</fullName>
    </submittedName>
</protein>
<dbReference type="Proteomes" id="UP001141950">
    <property type="component" value="Unassembled WGS sequence"/>
</dbReference>
<dbReference type="Pfam" id="PF02645">
    <property type="entry name" value="DegV"/>
    <property type="match status" value="1"/>
</dbReference>
<dbReference type="GO" id="GO:0008289">
    <property type="term" value="F:lipid binding"/>
    <property type="evidence" value="ECO:0007669"/>
    <property type="project" value="UniProtKB-KW"/>
</dbReference>
<dbReference type="PROSITE" id="PS51482">
    <property type="entry name" value="DEGV"/>
    <property type="match status" value="1"/>
</dbReference>
<reference evidence="2" key="1">
    <citation type="submission" date="2022-08" db="EMBL/GenBank/DDBJ databases">
        <title>The genomic sequence of strain Paenibacillus sp. SCIV0701.</title>
        <authorList>
            <person name="Zhao H."/>
        </authorList>
    </citation>
    <scope>NUCLEOTIDE SEQUENCE</scope>
    <source>
        <strain evidence="2">SCIV0701</strain>
    </source>
</reference>
<proteinExistence type="predicted"/>
<organism evidence="2 3">
    <name type="scientific">Paenibacillus soyae</name>
    <dbReference type="NCBI Taxonomy" id="2969249"/>
    <lineage>
        <taxon>Bacteria</taxon>
        <taxon>Bacillati</taxon>
        <taxon>Bacillota</taxon>
        <taxon>Bacilli</taxon>
        <taxon>Bacillales</taxon>
        <taxon>Paenibacillaceae</taxon>
        <taxon>Paenibacillus</taxon>
    </lineage>
</organism>
<dbReference type="Gene3D" id="3.30.1180.10">
    <property type="match status" value="1"/>
</dbReference>
<dbReference type="InterPro" id="IPR003797">
    <property type="entry name" value="DegV"/>
</dbReference>
<dbReference type="InterPro" id="IPR043168">
    <property type="entry name" value="DegV_C"/>
</dbReference>
<dbReference type="NCBIfam" id="TIGR00762">
    <property type="entry name" value="DegV"/>
    <property type="match status" value="1"/>
</dbReference>
<dbReference type="PANTHER" id="PTHR33434">
    <property type="entry name" value="DEGV DOMAIN-CONTAINING PROTEIN DR_1986-RELATED"/>
    <property type="match status" value="1"/>
</dbReference>
<comment type="caution">
    <text evidence="2">The sequence shown here is derived from an EMBL/GenBank/DDBJ whole genome shotgun (WGS) entry which is preliminary data.</text>
</comment>
<dbReference type="SUPFAM" id="SSF82549">
    <property type="entry name" value="DAK1/DegV-like"/>
    <property type="match status" value="1"/>
</dbReference>
<dbReference type="EMBL" id="JANIPJ010000004">
    <property type="protein sequence ID" value="MCR2803841.1"/>
    <property type="molecule type" value="Genomic_DNA"/>
</dbReference>
<dbReference type="InterPro" id="IPR050270">
    <property type="entry name" value="DegV_domain_contain"/>
</dbReference>
<dbReference type="Gene3D" id="3.40.50.10170">
    <property type="match status" value="1"/>
</dbReference>
<evidence type="ECO:0000313" key="3">
    <source>
        <dbReference type="Proteomes" id="UP001141950"/>
    </source>
</evidence>
<dbReference type="AlphaFoldDB" id="A0A9X2S896"/>
<evidence type="ECO:0000256" key="1">
    <source>
        <dbReference type="ARBA" id="ARBA00023121"/>
    </source>
</evidence>